<organism evidence="1">
    <name type="scientific">marine metagenome</name>
    <dbReference type="NCBI Taxonomy" id="408172"/>
    <lineage>
        <taxon>unclassified sequences</taxon>
        <taxon>metagenomes</taxon>
        <taxon>ecological metagenomes</taxon>
    </lineage>
</organism>
<proteinExistence type="predicted"/>
<gene>
    <name evidence="1" type="ORF">METZ01_LOCUS434179</name>
</gene>
<sequence length="264" mass="30533">KPKKWVFYVNSGKYQGKYTLVHWKDNKWLISRNKDQSMAAESEDERICFTCGEVTEDWELINEGYECLECSAMNRTDYEKKKWGPDEKCGNCGMTDPIALTYFCDMCHGCEGCCECKEAENTEVLNAEWFTWYSGQYVLVRNVYRIYNRSVSGEEIVLPEEYSLLDDAVEELVNLIEYDTSTFEMGVYQIQTGMAPKVSLEVKWKHQEFSGDNPEAVKLADEKSYDRWNRDHLIDEPDDFLIGATDLGDIVTGVFTSAAEDDWI</sequence>
<accession>A0A382YEQ9</accession>
<feature type="non-terminal residue" evidence="1">
    <location>
        <position position="1"/>
    </location>
</feature>
<evidence type="ECO:0000313" key="1">
    <source>
        <dbReference type="EMBL" id="SVD81325.1"/>
    </source>
</evidence>
<feature type="non-terminal residue" evidence="1">
    <location>
        <position position="264"/>
    </location>
</feature>
<protein>
    <submittedName>
        <fullName evidence="1">Uncharacterized protein</fullName>
    </submittedName>
</protein>
<dbReference type="EMBL" id="UINC01174948">
    <property type="protein sequence ID" value="SVD81325.1"/>
    <property type="molecule type" value="Genomic_DNA"/>
</dbReference>
<name>A0A382YEQ9_9ZZZZ</name>
<dbReference type="AlphaFoldDB" id="A0A382YEQ9"/>
<reference evidence="1" key="1">
    <citation type="submission" date="2018-05" db="EMBL/GenBank/DDBJ databases">
        <authorList>
            <person name="Lanie J.A."/>
            <person name="Ng W.-L."/>
            <person name="Kazmierczak K.M."/>
            <person name="Andrzejewski T.M."/>
            <person name="Davidsen T.M."/>
            <person name="Wayne K.J."/>
            <person name="Tettelin H."/>
            <person name="Glass J.I."/>
            <person name="Rusch D."/>
            <person name="Podicherti R."/>
            <person name="Tsui H.-C.T."/>
            <person name="Winkler M.E."/>
        </authorList>
    </citation>
    <scope>NUCLEOTIDE SEQUENCE</scope>
</reference>